<dbReference type="OMA" id="HKCLAQC"/>
<keyword evidence="3 10" id="KW-0444">Lipid biosynthesis</keyword>
<dbReference type="Gene3D" id="3.30.870.10">
    <property type="entry name" value="Endonuclease Chain A"/>
    <property type="match status" value="2"/>
</dbReference>
<keyword evidence="8 10" id="KW-1208">Phospholipid metabolism</keyword>
<dbReference type="UniPathway" id="UPA00084">
    <property type="reaction ID" value="UER00503"/>
</dbReference>
<dbReference type="RefSeq" id="XP_040724128.1">
    <property type="nucleotide sequence ID" value="XM_040871982.1"/>
</dbReference>
<evidence type="ECO:0000256" key="5">
    <source>
        <dbReference type="ARBA" id="ARBA00022737"/>
    </source>
</evidence>
<dbReference type="CDD" id="cd09137">
    <property type="entry name" value="PLDc_PGS1_euk_2"/>
    <property type="match status" value="1"/>
</dbReference>
<protein>
    <recommendedName>
        <fullName evidence="10">CDP-diacylglycerol--glycerol-3-phosphate 3-phosphatidyltransferase</fullName>
        <ecNumber evidence="10">2.7.8.5</ecNumber>
    </recommendedName>
</protein>
<dbReference type="SUPFAM" id="SSF56024">
    <property type="entry name" value="Phospholipase D/nuclease"/>
    <property type="match status" value="1"/>
</dbReference>
<dbReference type="SMART" id="SM00155">
    <property type="entry name" value="PLDc"/>
    <property type="match status" value="2"/>
</dbReference>
<dbReference type="PROSITE" id="PS50035">
    <property type="entry name" value="PLD"/>
    <property type="match status" value="1"/>
</dbReference>
<evidence type="ECO:0000259" key="11">
    <source>
        <dbReference type="PROSITE" id="PS50035"/>
    </source>
</evidence>
<keyword evidence="10" id="KW-0067">ATP-binding</keyword>
<dbReference type="CDD" id="cd09135">
    <property type="entry name" value="PLDc_PGS1_euk_1"/>
    <property type="match status" value="1"/>
</dbReference>
<comment type="function">
    <text evidence="10">Functions in the biosynthesis of the anionic phospholipids phosphatidylglycerol and cardiolipin.</text>
</comment>
<keyword evidence="10" id="KW-0547">Nucleotide-binding</keyword>
<dbReference type="PIRSF" id="PIRSF000850">
    <property type="entry name" value="Phospholipase_D_PSS"/>
    <property type="match status" value="1"/>
</dbReference>
<keyword evidence="13" id="KW-1185">Reference proteome</keyword>
<name>A0A1Y2F983_PROLT</name>
<sequence length="488" mass="54928">MSTQAPSYDPSYRHLCIKLDKLAPRFMLPSQAIKVLYTPAEFYETLKSKIRKARRHVFLSTLYIGPSEHELIDVLHDALAENRTLRVSILTDALRGTREAPRPCTASLLAPLVKEFGDRVELRMYHTPNLAKLRKSLIPRRFDEGWGLQHMKLYGMDDELILSGANLSNDYFINRQDRYHLFSSAPLTGFYKAVHDAICSVTFAVHPADNASGFTLDWTSSECPNPIEYPKRYKAFTTKLIQQLSAPAPMEHCEFTEKVPQPTVVYPLLQMTPLLSPGATTNTEQPTVNLVLDLLAGLPNAAWHFTAGYFNVFDEYRQRLFTALGRGTIITASPQANGFYGSRGPSGMLPAGYTLLAKRFLKELEKLPPRNRGSMTLKEWTRGNYGTPDRWTYHAKGLWIQPDTTESHAGPSLTFVGSSNFTRRSQNLDLEATALIITADAELQAALKQEVAHLEKYASSVDKAALETPERRADLKTRISLWLCQSML</sequence>
<keyword evidence="7 10" id="KW-0594">Phospholipid biosynthesis</keyword>
<evidence type="ECO:0000256" key="9">
    <source>
        <dbReference type="ARBA" id="ARBA00048586"/>
    </source>
</evidence>
<dbReference type="GO" id="GO:0008444">
    <property type="term" value="F:CDP-diacylglycerol-glycerol-3-phosphate 3-phosphatidyltransferase activity"/>
    <property type="evidence" value="ECO:0007669"/>
    <property type="project" value="UniProtKB-EC"/>
</dbReference>
<evidence type="ECO:0000256" key="6">
    <source>
        <dbReference type="ARBA" id="ARBA00023098"/>
    </source>
</evidence>
<evidence type="ECO:0000313" key="12">
    <source>
        <dbReference type="EMBL" id="ORY79994.1"/>
    </source>
</evidence>
<accession>A0A1Y2F983</accession>
<gene>
    <name evidence="12" type="ORF">BCR37DRAFT_403199</name>
</gene>
<comment type="caution">
    <text evidence="12">The sequence shown here is derived from an EMBL/GenBank/DDBJ whole genome shotgun (WGS) entry which is preliminary data.</text>
</comment>
<dbReference type="PANTHER" id="PTHR12586:SF1">
    <property type="entry name" value="CDP-DIACYLGLYCEROL--GLYCEROL-3-PHOSPHATE 3-PHOSPHATIDYLTRANSFERASE, MITOCHONDRIAL"/>
    <property type="match status" value="1"/>
</dbReference>
<comment type="pathway">
    <text evidence="1 10">Phospholipid metabolism; phosphatidylglycerol biosynthesis; phosphatidylglycerol from CDP-diacylglycerol: step 1/2.</text>
</comment>
<evidence type="ECO:0000256" key="8">
    <source>
        <dbReference type="ARBA" id="ARBA00023264"/>
    </source>
</evidence>
<evidence type="ECO:0000256" key="4">
    <source>
        <dbReference type="ARBA" id="ARBA00022679"/>
    </source>
</evidence>
<dbReference type="GeneID" id="63788581"/>
<dbReference type="AlphaFoldDB" id="A0A1Y2F983"/>
<dbReference type="PANTHER" id="PTHR12586">
    <property type="entry name" value="CDP-DIACYLGLYCEROL--SERINE O-PHOSPHATIDYLTRANSFERASE"/>
    <property type="match status" value="1"/>
</dbReference>
<evidence type="ECO:0000256" key="3">
    <source>
        <dbReference type="ARBA" id="ARBA00022516"/>
    </source>
</evidence>
<comment type="similarity">
    <text evidence="2 10">Belongs to the CDP-alcohol phosphatidyltransferase class-II family.</text>
</comment>
<feature type="domain" description="PLD phosphodiesterase" evidence="11">
    <location>
        <begin position="145"/>
        <end position="171"/>
    </location>
</feature>
<keyword evidence="4 10" id="KW-0808">Transferase</keyword>
<evidence type="ECO:0000256" key="10">
    <source>
        <dbReference type="RuleBase" id="RU365024"/>
    </source>
</evidence>
<dbReference type="InterPro" id="IPR001736">
    <property type="entry name" value="PLipase_D/transphosphatidylase"/>
</dbReference>
<dbReference type="InterPro" id="IPR016270">
    <property type="entry name" value="PGS1"/>
</dbReference>
<keyword evidence="10" id="KW-0496">Mitochondrion</keyword>
<dbReference type="GO" id="GO:0005739">
    <property type="term" value="C:mitochondrion"/>
    <property type="evidence" value="ECO:0007669"/>
    <property type="project" value="UniProtKB-SubCell"/>
</dbReference>
<dbReference type="OrthoDB" id="10250191at2759"/>
<proteinExistence type="inferred from homology"/>
<keyword evidence="6 10" id="KW-0443">Lipid metabolism</keyword>
<evidence type="ECO:0000256" key="7">
    <source>
        <dbReference type="ARBA" id="ARBA00023209"/>
    </source>
</evidence>
<evidence type="ECO:0000256" key="1">
    <source>
        <dbReference type="ARBA" id="ARBA00005042"/>
    </source>
</evidence>
<dbReference type="GO" id="GO:0005524">
    <property type="term" value="F:ATP binding"/>
    <property type="evidence" value="ECO:0007669"/>
    <property type="project" value="UniProtKB-KW"/>
</dbReference>
<dbReference type="GO" id="GO:0032049">
    <property type="term" value="P:cardiolipin biosynthetic process"/>
    <property type="evidence" value="ECO:0007669"/>
    <property type="project" value="InterPro"/>
</dbReference>
<comment type="subcellular location">
    <subcellularLocation>
        <location evidence="10">Mitochondrion</location>
    </subcellularLocation>
</comment>
<evidence type="ECO:0000313" key="13">
    <source>
        <dbReference type="Proteomes" id="UP000193685"/>
    </source>
</evidence>
<comment type="catalytic activity">
    <reaction evidence="9 10">
        <text>a CDP-1,2-diacyl-sn-glycerol + sn-glycerol 3-phosphate = a 1,2-diacyl-sn-glycero-3-phospho-(1'-sn-glycero-3'-phosphate) + CMP + H(+)</text>
        <dbReference type="Rhea" id="RHEA:12593"/>
        <dbReference type="ChEBI" id="CHEBI:15378"/>
        <dbReference type="ChEBI" id="CHEBI:57597"/>
        <dbReference type="ChEBI" id="CHEBI:58332"/>
        <dbReference type="ChEBI" id="CHEBI:60110"/>
        <dbReference type="ChEBI" id="CHEBI:60377"/>
        <dbReference type="EC" id="2.7.8.5"/>
    </reaction>
</comment>
<keyword evidence="5" id="KW-0677">Repeat</keyword>
<dbReference type="Proteomes" id="UP000193685">
    <property type="component" value="Unassembled WGS sequence"/>
</dbReference>
<dbReference type="STRING" id="56484.A0A1Y2F983"/>
<dbReference type="EMBL" id="MCFI01000014">
    <property type="protein sequence ID" value="ORY79994.1"/>
    <property type="molecule type" value="Genomic_DNA"/>
</dbReference>
<dbReference type="EC" id="2.7.8.5" evidence="10"/>
<evidence type="ECO:0000256" key="2">
    <source>
        <dbReference type="ARBA" id="ARBA00010682"/>
    </source>
</evidence>
<reference evidence="12 13" key="1">
    <citation type="submission" date="2016-07" db="EMBL/GenBank/DDBJ databases">
        <title>Pervasive Adenine N6-methylation of Active Genes in Fungi.</title>
        <authorList>
            <consortium name="DOE Joint Genome Institute"/>
            <person name="Mondo S.J."/>
            <person name="Dannebaum R.O."/>
            <person name="Kuo R.C."/>
            <person name="Labutti K."/>
            <person name="Haridas S."/>
            <person name="Kuo A."/>
            <person name="Salamov A."/>
            <person name="Ahrendt S.R."/>
            <person name="Lipzen A."/>
            <person name="Sullivan W."/>
            <person name="Andreopoulos W.B."/>
            <person name="Clum A."/>
            <person name="Lindquist E."/>
            <person name="Daum C."/>
            <person name="Ramamoorthy G.K."/>
            <person name="Gryganskyi A."/>
            <person name="Culley D."/>
            <person name="Magnuson J.K."/>
            <person name="James T.Y."/>
            <person name="O'Malley M.A."/>
            <person name="Stajich J.E."/>
            <person name="Spatafora J.W."/>
            <person name="Visel A."/>
            <person name="Grigoriev I.V."/>
        </authorList>
    </citation>
    <scope>NUCLEOTIDE SEQUENCE [LARGE SCALE GENOMIC DNA]</scope>
    <source>
        <strain evidence="12 13">12-1054</strain>
    </source>
</reference>
<organism evidence="12 13">
    <name type="scientific">Protomyces lactucae-debilis</name>
    <dbReference type="NCBI Taxonomy" id="2754530"/>
    <lineage>
        <taxon>Eukaryota</taxon>
        <taxon>Fungi</taxon>
        <taxon>Dikarya</taxon>
        <taxon>Ascomycota</taxon>
        <taxon>Taphrinomycotina</taxon>
        <taxon>Taphrinomycetes</taxon>
        <taxon>Taphrinales</taxon>
        <taxon>Protomycetaceae</taxon>
        <taxon>Protomyces</taxon>
    </lineage>
</organism>